<proteinExistence type="predicted"/>
<dbReference type="InterPro" id="IPR025711">
    <property type="entry name" value="PepSY"/>
</dbReference>
<sequence length="199" mass="21795">MKKFLTVVLSSSLLLSGVVYAEEASSESAASQAESSEEVSESAESTEASEQTEASNVQQAFDDAVKAFQEAYPDADIIEIDVELLNDETFEIELDGIQDTTEIEVTYMSREGKIVSQSEEVTNDTEVALDLDKVISIDEATEIANGETGFTQPTNWVLDNLGNQVEKPVWEIEYDQGSEEAELEIDALTGEVVKVEIHD</sequence>
<gene>
    <name evidence="4" type="ORF">CL176_06205</name>
</gene>
<dbReference type="Gene3D" id="3.10.450.40">
    <property type="match status" value="1"/>
</dbReference>
<feature type="region of interest" description="Disordered" evidence="1">
    <location>
        <begin position="25"/>
        <end position="56"/>
    </location>
</feature>
<evidence type="ECO:0000313" key="4">
    <source>
        <dbReference type="EMBL" id="AXY25620.1"/>
    </source>
</evidence>
<dbReference type="Pfam" id="PF03413">
    <property type="entry name" value="PepSY"/>
    <property type="match status" value="1"/>
</dbReference>
<evidence type="ECO:0000259" key="3">
    <source>
        <dbReference type="Pfam" id="PF03413"/>
    </source>
</evidence>
<keyword evidence="2" id="KW-0732">Signal</keyword>
<reference evidence="4 5" key="1">
    <citation type="submission" date="2017-09" db="EMBL/GenBank/DDBJ databases">
        <title>Complete genome sequence of Oxytococcus suis strain ZY16052.</title>
        <authorList>
            <person name="Li F."/>
        </authorList>
    </citation>
    <scope>NUCLEOTIDE SEQUENCE [LARGE SCALE GENOMIC DNA]</scope>
    <source>
        <strain evidence="4 5">ZY16052</strain>
    </source>
</reference>
<keyword evidence="5" id="KW-1185">Reference proteome</keyword>
<accession>A0A347WKL3</accession>
<dbReference type="Proteomes" id="UP000263232">
    <property type="component" value="Chromosome"/>
</dbReference>
<feature type="signal peptide" evidence="2">
    <location>
        <begin position="1"/>
        <end position="21"/>
    </location>
</feature>
<dbReference type="OrthoDB" id="2943484at2"/>
<feature type="domain" description="PepSY" evidence="3">
    <location>
        <begin position="135"/>
        <end position="196"/>
    </location>
</feature>
<name>A0A347WKL3_9LACT</name>
<dbReference type="EMBL" id="CP023434">
    <property type="protein sequence ID" value="AXY25620.1"/>
    <property type="molecule type" value="Genomic_DNA"/>
</dbReference>
<feature type="compositionally biased region" description="Low complexity" evidence="1">
    <location>
        <begin position="25"/>
        <end position="34"/>
    </location>
</feature>
<organism evidence="4 5">
    <name type="scientific">Suicoccus acidiformans</name>
    <dbReference type="NCBI Taxonomy" id="2036206"/>
    <lineage>
        <taxon>Bacteria</taxon>
        <taxon>Bacillati</taxon>
        <taxon>Bacillota</taxon>
        <taxon>Bacilli</taxon>
        <taxon>Lactobacillales</taxon>
        <taxon>Aerococcaceae</taxon>
        <taxon>Suicoccus</taxon>
    </lineage>
</organism>
<dbReference type="RefSeq" id="WP_118990523.1">
    <property type="nucleotide sequence ID" value="NZ_CP023434.1"/>
</dbReference>
<evidence type="ECO:0000256" key="1">
    <source>
        <dbReference type="SAM" id="MobiDB-lite"/>
    </source>
</evidence>
<protein>
    <recommendedName>
        <fullName evidence="3">PepSY domain-containing protein</fullName>
    </recommendedName>
</protein>
<feature type="compositionally biased region" description="Low complexity" evidence="1">
    <location>
        <begin position="42"/>
        <end position="55"/>
    </location>
</feature>
<dbReference type="AlphaFoldDB" id="A0A347WKL3"/>
<evidence type="ECO:0000256" key="2">
    <source>
        <dbReference type="SAM" id="SignalP"/>
    </source>
</evidence>
<feature type="chain" id="PRO_5016889298" description="PepSY domain-containing protein" evidence="2">
    <location>
        <begin position="22"/>
        <end position="199"/>
    </location>
</feature>
<evidence type="ECO:0000313" key="5">
    <source>
        <dbReference type="Proteomes" id="UP000263232"/>
    </source>
</evidence>
<dbReference type="KEGG" id="abae:CL176_06205"/>